<name>A0A7S0J3Q7_9EUKA</name>
<organism evidence="4">
    <name type="scientific">Calcidiscus leptoporus</name>
    <dbReference type="NCBI Taxonomy" id="127549"/>
    <lineage>
        <taxon>Eukaryota</taxon>
        <taxon>Haptista</taxon>
        <taxon>Haptophyta</taxon>
        <taxon>Prymnesiophyceae</taxon>
        <taxon>Coccolithales</taxon>
        <taxon>Calcidiscaceae</taxon>
        <taxon>Calcidiscus</taxon>
    </lineage>
</organism>
<dbReference type="PANTHER" id="PTHR10204">
    <property type="entry name" value="NAD P H OXIDOREDUCTASE-RELATED"/>
    <property type="match status" value="1"/>
</dbReference>
<dbReference type="InterPro" id="IPR029039">
    <property type="entry name" value="Flavoprotein-like_sf"/>
</dbReference>
<evidence type="ECO:0000259" key="3">
    <source>
        <dbReference type="Pfam" id="PF02525"/>
    </source>
</evidence>
<dbReference type="AlphaFoldDB" id="A0A7S0J3Q7"/>
<evidence type="ECO:0000256" key="1">
    <source>
        <dbReference type="ARBA" id="ARBA00006252"/>
    </source>
</evidence>
<comment type="similarity">
    <text evidence="1">Belongs to the NAD(P)H dehydrogenase (quinone) family.</text>
</comment>
<keyword evidence="2" id="KW-0560">Oxidoreductase</keyword>
<proteinExistence type="inferred from homology"/>
<dbReference type="SUPFAM" id="SSF52218">
    <property type="entry name" value="Flavoproteins"/>
    <property type="match status" value="1"/>
</dbReference>
<dbReference type="PANTHER" id="PTHR10204:SF34">
    <property type="entry name" value="NAD(P)H DEHYDROGENASE [QUINONE] 1 ISOFORM 1"/>
    <property type="match status" value="1"/>
</dbReference>
<feature type="domain" description="Flavodoxin-like fold" evidence="3">
    <location>
        <begin position="34"/>
        <end position="188"/>
    </location>
</feature>
<dbReference type="GO" id="GO:0005829">
    <property type="term" value="C:cytosol"/>
    <property type="evidence" value="ECO:0007669"/>
    <property type="project" value="TreeGrafter"/>
</dbReference>
<evidence type="ECO:0000313" key="4">
    <source>
        <dbReference type="EMBL" id="CAD8539545.1"/>
    </source>
</evidence>
<gene>
    <name evidence="4" type="ORF">CLEP1334_LOCUS14828</name>
</gene>
<dbReference type="Gene3D" id="3.40.50.360">
    <property type="match status" value="1"/>
</dbReference>
<reference evidence="4" key="1">
    <citation type="submission" date="2021-01" db="EMBL/GenBank/DDBJ databases">
        <authorList>
            <person name="Corre E."/>
            <person name="Pelletier E."/>
            <person name="Niang G."/>
            <person name="Scheremetjew M."/>
            <person name="Finn R."/>
            <person name="Kale V."/>
            <person name="Holt S."/>
            <person name="Cochrane G."/>
            <person name="Meng A."/>
            <person name="Brown T."/>
            <person name="Cohen L."/>
        </authorList>
    </citation>
    <scope>NUCLEOTIDE SEQUENCE</scope>
    <source>
        <strain evidence="4">RCC1130</strain>
    </source>
</reference>
<dbReference type="Pfam" id="PF02525">
    <property type="entry name" value="Flavodoxin_2"/>
    <property type="match status" value="1"/>
</dbReference>
<dbReference type="GO" id="GO:0003955">
    <property type="term" value="F:NAD(P)H dehydrogenase (quinone) activity"/>
    <property type="evidence" value="ECO:0007669"/>
    <property type="project" value="TreeGrafter"/>
</dbReference>
<evidence type="ECO:0000256" key="2">
    <source>
        <dbReference type="ARBA" id="ARBA00023002"/>
    </source>
</evidence>
<dbReference type="EMBL" id="HBER01029530">
    <property type="protein sequence ID" value="CAD8539545.1"/>
    <property type="molecule type" value="Transcribed_RNA"/>
</dbReference>
<dbReference type="InterPro" id="IPR003680">
    <property type="entry name" value="Flavodoxin_fold"/>
</dbReference>
<protein>
    <recommendedName>
        <fullName evidence="3">Flavodoxin-like fold domain-containing protein</fullName>
    </recommendedName>
</protein>
<dbReference type="InterPro" id="IPR051545">
    <property type="entry name" value="NAD(P)H_dehydrogenase_qn"/>
</dbReference>
<sequence length="239" mass="26293">MLWNSMTRWAAIKLNRLTSHVPPPPAEEGSGPRRILLIHAHPRADSFSMALADAVQAGAVDGGHELRRRSLYAENFQPALTSSERGVYFDGAGGAARLASDVRSQLDDLRWADSLVFVYPTWWFNLPAMLKGYFDRVLVPGPEGAWDFPASGRSLAANGLAPNLTNVKRVCAVSTYGAPRHIAFLAGDNGRNTISTAIRPLFDPQCTCLWLGLYSMDACSREERTQFAAHVRETICSKF</sequence>
<accession>A0A7S0J3Q7</accession>